<dbReference type="InterPro" id="IPR005548">
    <property type="entry name" value="Cell_div_FtsQ/DivIB_C"/>
</dbReference>
<dbReference type="OrthoDB" id="9790370at2"/>
<sequence length="261" mass="29943">MHPLLEKAQQLKQQLNFNWSLIFGVSFFLVVVVGLVQITTGVSDWLVENKDAQIKHLTVLGHPKYTEEKAIIKAIKKADLSSFFELDVKHVQQLVRELPWVATVSVRKQWPDTIQVYVVEHEAVAHWNSDLLLNQSGDAFQASSDKLANDLPQLYGPEGSEKEAWIAFKQFDEMLKVNALTLKSLALSERFSWQLWLDNGVRLNLGRKDKAKRVQRFIDVYPRMEKRADAQIDAIDLRYDTGLAVSYKPVQEQQLQNKSKA</sequence>
<evidence type="ECO:0000256" key="6">
    <source>
        <dbReference type="ARBA" id="ARBA00022989"/>
    </source>
</evidence>
<dbReference type="PANTHER" id="PTHR35851:SF1">
    <property type="entry name" value="CELL DIVISION PROTEIN FTSQ"/>
    <property type="match status" value="1"/>
</dbReference>
<gene>
    <name evidence="9 11" type="primary">ftsQ</name>
    <name evidence="11" type="ORF">PES01_07030</name>
</gene>
<dbReference type="Proteomes" id="UP000321419">
    <property type="component" value="Unassembled WGS sequence"/>
</dbReference>
<dbReference type="InterPro" id="IPR013685">
    <property type="entry name" value="POTRA_FtsQ_type"/>
</dbReference>
<keyword evidence="6 9" id="KW-1133">Transmembrane helix</keyword>
<dbReference type="EMBL" id="BJUM01000005">
    <property type="protein sequence ID" value="GEK53858.1"/>
    <property type="molecule type" value="Genomic_DNA"/>
</dbReference>
<evidence type="ECO:0000256" key="8">
    <source>
        <dbReference type="ARBA" id="ARBA00023306"/>
    </source>
</evidence>
<evidence type="ECO:0000259" key="10">
    <source>
        <dbReference type="PROSITE" id="PS51779"/>
    </source>
</evidence>
<evidence type="ECO:0000313" key="11">
    <source>
        <dbReference type="EMBL" id="GEK53858.1"/>
    </source>
</evidence>
<evidence type="ECO:0000256" key="1">
    <source>
        <dbReference type="ARBA" id="ARBA00004370"/>
    </source>
</evidence>
<organism evidence="11 12">
    <name type="scientific">Pseudoalteromonas espejiana</name>
    <dbReference type="NCBI Taxonomy" id="28107"/>
    <lineage>
        <taxon>Bacteria</taxon>
        <taxon>Pseudomonadati</taxon>
        <taxon>Pseudomonadota</taxon>
        <taxon>Gammaproteobacteria</taxon>
        <taxon>Alteromonadales</taxon>
        <taxon>Pseudoalteromonadaceae</taxon>
        <taxon>Pseudoalteromonas</taxon>
    </lineage>
</organism>
<comment type="caution">
    <text evidence="11">The sequence shown here is derived from an EMBL/GenBank/DDBJ whole genome shotgun (WGS) entry which is preliminary data.</text>
</comment>
<keyword evidence="3 9" id="KW-0997">Cell inner membrane</keyword>
<evidence type="ECO:0000256" key="7">
    <source>
        <dbReference type="ARBA" id="ARBA00023136"/>
    </source>
</evidence>
<keyword evidence="8 9" id="KW-0131">Cell cycle</keyword>
<dbReference type="RefSeq" id="WP_089348635.1">
    <property type="nucleotide sequence ID" value="NZ_BJUM01000005.1"/>
</dbReference>
<dbReference type="Pfam" id="PF03799">
    <property type="entry name" value="FtsQ_DivIB_C"/>
    <property type="match status" value="1"/>
</dbReference>
<dbReference type="PROSITE" id="PS51779">
    <property type="entry name" value="POTRA"/>
    <property type="match status" value="1"/>
</dbReference>
<name>A0A510XS42_9GAMM</name>
<dbReference type="Pfam" id="PF08478">
    <property type="entry name" value="POTRA_1"/>
    <property type="match status" value="1"/>
</dbReference>
<dbReference type="GO" id="GO:0043093">
    <property type="term" value="P:FtsZ-dependent cytokinesis"/>
    <property type="evidence" value="ECO:0007669"/>
    <property type="project" value="UniProtKB-UniRule"/>
</dbReference>
<comment type="subcellular location">
    <subcellularLocation>
        <location evidence="9">Cell inner membrane</location>
        <topology evidence="9">Single-pass type II membrane protein</topology>
    </subcellularLocation>
    <subcellularLocation>
        <location evidence="1">Membrane</location>
    </subcellularLocation>
    <text evidence="9">Localizes to the division septum.</text>
</comment>
<dbReference type="PANTHER" id="PTHR35851">
    <property type="entry name" value="CELL DIVISION PROTEIN FTSQ"/>
    <property type="match status" value="1"/>
</dbReference>
<dbReference type="GO" id="GO:0090529">
    <property type="term" value="P:cell septum assembly"/>
    <property type="evidence" value="ECO:0007669"/>
    <property type="project" value="InterPro"/>
</dbReference>
<dbReference type="Gene3D" id="3.40.50.11690">
    <property type="entry name" value="Cell division protein FtsQ/DivIB"/>
    <property type="match status" value="1"/>
</dbReference>
<evidence type="ECO:0000313" key="12">
    <source>
        <dbReference type="Proteomes" id="UP000321419"/>
    </source>
</evidence>
<dbReference type="InterPro" id="IPR034746">
    <property type="entry name" value="POTRA"/>
</dbReference>
<keyword evidence="12" id="KW-1185">Reference proteome</keyword>
<dbReference type="AlphaFoldDB" id="A0A510XS42"/>
<proteinExistence type="inferred from homology"/>
<evidence type="ECO:0000256" key="2">
    <source>
        <dbReference type="ARBA" id="ARBA00022475"/>
    </source>
</evidence>
<dbReference type="GO" id="GO:0032153">
    <property type="term" value="C:cell division site"/>
    <property type="evidence" value="ECO:0007669"/>
    <property type="project" value="UniProtKB-UniRule"/>
</dbReference>
<feature type="domain" description="POTRA" evidence="10">
    <location>
        <begin position="52"/>
        <end position="121"/>
    </location>
</feature>
<dbReference type="HAMAP" id="MF_00911">
    <property type="entry name" value="FtsQ_subfam"/>
    <property type="match status" value="1"/>
</dbReference>
<protein>
    <recommendedName>
        <fullName evidence="9">Cell division protein FtsQ</fullName>
    </recommendedName>
</protein>
<feature type="transmembrane region" description="Helical" evidence="9">
    <location>
        <begin position="20"/>
        <end position="47"/>
    </location>
</feature>
<comment type="similarity">
    <text evidence="9">Belongs to the FtsQ/DivIB family. FtsQ subfamily.</text>
</comment>
<evidence type="ECO:0000256" key="5">
    <source>
        <dbReference type="ARBA" id="ARBA00022692"/>
    </source>
</evidence>
<evidence type="ECO:0000256" key="3">
    <source>
        <dbReference type="ARBA" id="ARBA00022519"/>
    </source>
</evidence>
<evidence type="ECO:0000256" key="9">
    <source>
        <dbReference type="HAMAP-Rule" id="MF_00911"/>
    </source>
</evidence>
<dbReference type="InterPro" id="IPR026579">
    <property type="entry name" value="FtsQ"/>
</dbReference>
<accession>A0A510XS42</accession>
<reference evidence="11 12" key="1">
    <citation type="submission" date="2019-07" db="EMBL/GenBank/DDBJ databases">
        <title>Whole genome shotgun sequence of Pseudoalteromonas espejiana NBRC 102222.</title>
        <authorList>
            <person name="Hosoyama A."/>
            <person name="Uohara A."/>
            <person name="Ohji S."/>
            <person name="Ichikawa N."/>
        </authorList>
    </citation>
    <scope>NUCLEOTIDE SEQUENCE [LARGE SCALE GENOMIC DNA]</scope>
    <source>
        <strain evidence="11 12">NBRC 102222</strain>
    </source>
</reference>
<keyword evidence="5 9" id="KW-0812">Transmembrane</keyword>
<keyword evidence="7 9" id="KW-0472">Membrane</keyword>
<keyword evidence="4 9" id="KW-0132">Cell division</keyword>
<comment type="subunit">
    <text evidence="9">Part of a complex composed of FtsB, FtsL and FtsQ.</text>
</comment>
<evidence type="ECO:0000256" key="4">
    <source>
        <dbReference type="ARBA" id="ARBA00022618"/>
    </source>
</evidence>
<dbReference type="GO" id="GO:0005886">
    <property type="term" value="C:plasma membrane"/>
    <property type="evidence" value="ECO:0007669"/>
    <property type="project" value="UniProtKB-SubCell"/>
</dbReference>
<keyword evidence="2 9" id="KW-1003">Cell membrane</keyword>
<dbReference type="Gene3D" id="3.10.20.310">
    <property type="entry name" value="membrane protein fhac"/>
    <property type="match status" value="1"/>
</dbReference>
<dbReference type="InterPro" id="IPR045335">
    <property type="entry name" value="FtsQ_C_sf"/>
</dbReference>
<comment type="function">
    <text evidence="9">Essential cell division protein. May link together the upstream cell division proteins, which are predominantly cytoplasmic, with the downstream cell division proteins, which are predominantly periplasmic. May control correct divisome assembly.</text>
</comment>